<reference evidence="1 2" key="1">
    <citation type="submission" date="2023-08" db="EMBL/GenBank/DDBJ databases">
        <title>Black Yeasts Isolated from many extreme environments.</title>
        <authorList>
            <person name="Coleine C."/>
            <person name="Stajich J.E."/>
            <person name="Selbmann L."/>
        </authorList>
    </citation>
    <scope>NUCLEOTIDE SEQUENCE [LARGE SCALE GENOMIC DNA]</scope>
    <source>
        <strain evidence="1 2">CCFEE 5792</strain>
    </source>
</reference>
<comment type="caution">
    <text evidence="1">The sequence shown here is derived from an EMBL/GenBank/DDBJ whole genome shotgun (WGS) entry which is preliminary data.</text>
</comment>
<gene>
    <name evidence="1" type="ORF">LTR84_011432</name>
</gene>
<accession>A0AAV9MUB0</accession>
<name>A0AAV9MUB0_9EURO</name>
<keyword evidence="2" id="KW-1185">Reference proteome</keyword>
<dbReference type="AlphaFoldDB" id="A0AAV9MUB0"/>
<dbReference type="EMBL" id="JAVRRD010000058">
    <property type="protein sequence ID" value="KAK5043530.1"/>
    <property type="molecule type" value="Genomic_DNA"/>
</dbReference>
<evidence type="ECO:0000313" key="1">
    <source>
        <dbReference type="EMBL" id="KAK5043530.1"/>
    </source>
</evidence>
<dbReference type="GeneID" id="89979584"/>
<organism evidence="1 2">
    <name type="scientific">Exophiala bonariae</name>
    <dbReference type="NCBI Taxonomy" id="1690606"/>
    <lineage>
        <taxon>Eukaryota</taxon>
        <taxon>Fungi</taxon>
        <taxon>Dikarya</taxon>
        <taxon>Ascomycota</taxon>
        <taxon>Pezizomycotina</taxon>
        <taxon>Eurotiomycetes</taxon>
        <taxon>Chaetothyriomycetidae</taxon>
        <taxon>Chaetothyriales</taxon>
        <taxon>Herpotrichiellaceae</taxon>
        <taxon>Exophiala</taxon>
    </lineage>
</organism>
<protein>
    <recommendedName>
        <fullName evidence="3">Cyclic nucleotide-binding domain-containing protein</fullName>
    </recommendedName>
</protein>
<proteinExistence type="predicted"/>
<dbReference type="RefSeq" id="XP_064699916.1">
    <property type="nucleotide sequence ID" value="XM_064854963.1"/>
</dbReference>
<sequence>MSRGYLRASIPNILIRLEVLQELGHQLDKELRHILELGGRADKLLFILRLSPKMMDNPKISEHVQELSVVLYLWIMQLNTPPYRHIFHEIFPSFYRGPIKVWLDKDGERTLQEGPLTFWIVVDGHIRLRVGEEVGLLPLSMWTTDRKLIMFDKLAVCQTLGVLWDSRGQNLFEPVDQDGNYLIAT</sequence>
<dbReference type="Proteomes" id="UP001358417">
    <property type="component" value="Unassembled WGS sequence"/>
</dbReference>
<evidence type="ECO:0008006" key="3">
    <source>
        <dbReference type="Google" id="ProtNLM"/>
    </source>
</evidence>
<evidence type="ECO:0000313" key="2">
    <source>
        <dbReference type="Proteomes" id="UP001358417"/>
    </source>
</evidence>